<dbReference type="Gene3D" id="2.40.50.100">
    <property type="match status" value="1"/>
</dbReference>
<dbReference type="InterPro" id="IPR050743">
    <property type="entry name" value="2-oxoacid_DH_E2_comp"/>
</dbReference>
<reference evidence="10 11" key="1">
    <citation type="submission" date="2024-02" db="EMBL/GenBank/DDBJ databases">
        <authorList>
            <person name="Saticioglu I.B."/>
        </authorList>
    </citation>
    <scope>NUCLEOTIDE SEQUENCE [LARGE SCALE GENOMIC DNA]</scope>
    <source>
        <strain evidence="10 11">Mu-80</strain>
    </source>
</reference>
<feature type="compositionally biased region" description="Basic and acidic residues" evidence="7">
    <location>
        <begin position="86"/>
        <end position="98"/>
    </location>
</feature>
<dbReference type="InterPro" id="IPR000089">
    <property type="entry name" value="Biotin_lipoyl"/>
</dbReference>
<protein>
    <recommendedName>
        <fullName evidence="6">Dihydrolipoamide acetyltransferase component of pyruvate dehydrogenase complex</fullName>
        <ecNumber evidence="6">2.3.1.-</ecNumber>
    </recommendedName>
</protein>
<dbReference type="Pfam" id="PF02817">
    <property type="entry name" value="E3_binding"/>
    <property type="match status" value="1"/>
</dbReference>
<keyword evidence="4 6" id="KW-0450">Lipoyl</keyword>
<dbReference type="PANTHER" id="PTHR43178">
    <property type="entry name" value="DIHYDROLIPOAMIDE ACETYLTRANSFERASE COMPONENT OF PYRUVATE DEHYDROGENASE COMPLEX"/>
    <property type="match status" value="1"/>
</dbReference>
<dbReference type="CDD" id="cd06849">
    <property type="entry name" value="lipoyl_domain"/>
    <property type="match status" value="1"/>
</dbReference>
<evidence type="ECO:0000313" key="10">
    <source>
        <dbReference type="EMBL" id="MEJ1087156.1"/>
    </source>
</evidence>
<keyword evidence="5 6" id="KW-0012">Acyltransferase</keyword>
<dbReference type="Gene3D" id="4.10.320.10">
    <property type="entry name" value="E3-binding domain"/>
    <property type="match status" value="1"/>
</dbReference>
<dbReference type="PANTHER" id="PTHR43178:SF5">
    <property type="entry name" value="LIPOAMIDE ACYLTRANSFERASE COMPONENT OF BRANCHED-CHAIN ALPHA-KETO ACID DEHYDROGENASE COMPLEX, MITOCHONDRIAL"/>
    <property type="match status" value="1"/>
</dbReference>
<comment type="similarity">
    <text evidence="2 6">Belongs to the 2-oxoacid dehydrogenase family.</text>
</comment>
<evidence type="ECO:0000256" key="4">
    <source>
        <dbReference type="ARBA" id="ARBA00022823"/>
    </source>
</evidence>
<feature type="region of interest" description="Disordered" evidence="7">
    <location>
        <begin position="83"/>
        <end position="158"/>
    </location>
</feature>
<comment type="caution">
    <text evidence="10">The sequence shown here is derived from an EMBL/GenBank/DDBJ whole genome shotgun (WGS) entry which is preliminary data.</text>
</comment>
<feature type="domain" description="Lipoyl-binding" evidence="8">
    <location>
        <begin position="6"/>
        <end position="81"/>
    </location>
</feature>
<dbReference type="PROSITE" id="PS50968">
    <property type="entry name" value="BIOTINYL_LIPOYL"/>
    <property type="match status" value="1"/>
</dbReference>
<dbReference type="InterPro" id="IPR003016">
    <property type="entry name" value="2-oxoA_DH_lipoyl-BS"/>
</dbReference>
<evidence type="ECO:0000259" key="9">
    <source>
        <dbReference type="PROSITE" id="PS51826"/>
    </source>
</evidence>
<dbReference type="SUPFAM" id="SSF52777">
    <property type="entry name" value="CoA-dependent acyltransferases"/>
    <property type="match status" value="1"/>
</dbReference>
<dbReference type="Pfam" id="PF00364">
    <property type="entry name" value="Biotin_lipoyl"/>
    <property type="match status" value="1"/>
</dbReference>
<feature type="domain" description="Peripheral subunit-binding (PSBD)" evidence="9">
    <location>
        <begin position="159"/>
        <end position="196"/>
    </location>
</feature>
<comment type="cofactor">
    <cofactor evidence="1 6">
        <name>(R)-lipoate</name>
        <dbReference type="ChEBI" id="CHEBI:83088"/>
    </cofactor>
</comment>
<evidence type="ECO:0000256" key="2">
    <source>
        <dbReference type="ARBA" id="ARBA00007317"/>
    </source>
</evidence>
<dbReference type="EMBL" id="JBBDGM010000002">
    <property type="protein sequence ID" value="MEJ1087156.1"/>
    <property type="molecule type" value="Genomic_DNA"/>
</dbReference>
<evidence type="ECO:0000256" key="6">
    <source>
        <dbReference type="RuleBase" id="RU003423"/>
    </source>
</evidence>
<dbReference type="EC" id="2.3.1.-" evidence="6"/>
<dbReference type="GO" id="GO:0016746">
    <property type="term" value="F:acyltransferase activity"/>
    <property type="evidence" value="ECO:0007669"/>
    <property type="project" value="UniProtKB-KW"/>
</dbReference>
<dbReference type="InterPro" id="IPR011053">
    <property type="entry name" value="Single_hybrid_motif"/>
</dbReference>
<evidence type="ECO:0000256" key="3">
    <source>
        <dbReference type="ARBA" id="ARBA00022679"/>
    </source>
</evidence>
<keyword evidence="11" id="KW-1185">Reference proteome</keyword>
<dbReference type="InterPro" id="IPR001078">
    <property type="entry name" value="2-oxoacid_DH_actylTfrase"/>
</dbReference>
<keyword evidence="3 6" id="KW-0808">Transferase</keyword>
<evidence type="ECO:0000256" key="7">
    <source>
        <dbReference type="SAM" id="MobiDB-lite"/>
    </source>
</evidence>
<sequence length="448" mass="47105">MTTATAKVFRLPDLGEGLTEAGLVQWLVSVGDEIRTDQAIAEVETAKSVVELPSPFAGVVTALHGEPGDTITVGAPVLEVASTADSSEKEAYRAEERAGGSASGNVLIGYGTTERSTSGRRRPRASAPPPAPSSTARDVDGGQSGDASGGGERRMPVAVRSPLVRRLARDLGVDVHGLTGTGHDGAITRGDVLRAAVDHTLDRVAAPPASDTTTSDALAVTSRERLSPLRKAVSAKLSRSRSEIPEATVWVDVDATRLWALRADMASDGGRAPSLTALVARFTLLALADYPLLASRLNDDASEVIGFDGVNLGVAADTERGLMVPVIPRAHELSVDALDAQLREIAETARSGGMSPERLRGSTFTLNNYGSLGVDGSAAIINHPEVAILGIGRMIERPWVVDGEIVARRIAQLSLVFDHRVCDGGYAAGFLRRVVELIEHPLRAYGRV</sequence>
<name>A0ABU8L753_9MICO</name>
<dbReference type="SUPFAM" id="SSF47005">
    <property type="entry name" value="Peripheral subunit-binding domain of 2-oxo acid dehydrogenase complex"/>
    <property type="match status" value="1"/>
</dbReference>
<dbReference type="Proteomes" id="UP001371224">
    <property type="component" value="Unassembled WGS sequence"/>
</dbReference>
<dbReference type="PROSITE" id="PS51826">
    <property type="entry name" value="PSBD"/>
    <property type="match status" value="1"/>
</dbReference>
<evidence type="ECO:0000259" key="8">
    <source>
        <dbReference type="PROSITE" id="PS50968"/>
    </source>
</evidence>
<dbReference type="RefSeq" id="WP_337330836.1">
    <property type="nucleotide sequence ID" value="NZ_JBBDGM010000002.1"/>
</dbReference>
<dbReference type="InterPro" id="IPR036625">
    <property type="entry name" value="E3-bd_dom_sf"/>
</dbReference>
<accession>A0ABU8L753</accession>
<dbReference type="InterPro" id="IPR023213">
    <property type="entry name" value="CAT-like_dom_sf"/>
</dbReference>
<evidence type="ECO:0000313" key="11">
    <source>
        <dbReference type="Proteomes" id="UP001371224"/>
    </source>
</evidence>
<gene>
    <name evidence="10" type="ORF">WDU99_02360</name>
</gene>
<dbReference type="Gene3D" id="3.30.559.10">
    <property type="entry name" value="Chloramphenicol acetyltransferase-like domain"/>
    <property type="match status" value="1"/>
</dbReference>
<evidence type="ECO:0000256" key="1">
    <source>
        <dbReference type="ARBA" id="ARBA00001938"/>
    </source>
</evidence>
<evidence type="ECO:0000256" key="5">
    <source>
        <dbReference type="ARBA" id="ARBA00023315"/>
    </source>
</evidence>
<dbReference type="Pfam" id="PF00198">
    <property type="entry name" value="2-oxoacid_dh"/>
    <property type="match status" value="1"/>
</dbReference>
<dbReference type="SUPFAM" id="SSF51230">
    <property type="entry name" value="Single hybrid motif"/>
    <property type="match status" value="1"/>
</dbReference>
<dbReference type="InterPro" id="IPR004167">
    <property type="entry name" value="PSBD"/>
</dbReference>
<organism evidence="10 11">
    <name type="scientific">Microbacterium bandirmense</name>
    <dbReference type="NCBI Taxonomy" id="3122050"/>
    <lineage>
        <taxon>Bacteria</taxon>
        <taxon>Bacillati</taxon>
        <taxon>Actinomycetota</taxon>
        <taxon>Actinomycetes</taxon>
        <taxon>Micrococcales</taxon>
        <taxon>Microbacteriaceae</taxon>
        <taxon>Microbacterium</taxon>
    </lineage>
</organism>
<proteinExistence type="inferred from homology"/>
<dbReference type="PROSITE" id="PS00189">
    <property type="entry name" value="LIPOYL"/>
    <property type="match status" value="1"/>
</dbReference>